<keyword evidence="1" id="KW-0812">Transmembrane</keyword>
<keyword evidence="4" id="KW-1185">Reference proteome</keyword>
<dbReference type="Pfam" id="PF23867">
    <property type="entry name" value="Mmc1_N"/>
    <property type="match status" value="1"/>
</dbReference>
<organism evidence="3 4">
    <name type="scientific">Coniosporium apollinis (strain CBS 100218)</name>
    <name type="common">Rock-inhabiting black yeast</name>
    <dbReference type="NCBI Taxonomy" id="1168221"/>
    <lineage>
        <taxon>Eukaryota</taxon>
        <taxon>Fungi</taxon>
        <taxon>Dikarya</taxon>
        <taxon>Ascomycota</taxon>
        <taxon>Pezizomycotina</taxon>
        <taxon>Dothideomycetes</taxon>
        <taxon>Dothideomycetes incertae sedis</taxon>
        <taxon>Coniosporium</taxon>
    </lineage>
</organism>
<feature type="transmembrane region" description="Helical" evidence="1">
    <location>
        <begin position="571"/>
        <end position="595"/>
    </location>
</feature>
<dbReference type="RefSeq" id="XP_007778409.1">
    <property type="nucleotide sequence ID" value="XM_007780219.1"/>
</dbReference>
<evidence type="ECO:0000313" key="4">
    <source>
        <dbReference type="Proteomes" id="UP000016924"/>
    </source>
</evidence>
<keyword evidence="1" id="KW-0472">Membrane</keyword>
<reference evidence="4" key="1">
    <citation type="submission" date="2012-06" db="EMBL/GenBank/DDBJ databases">
        <title>The genome sequence of Coniosporium apollinis CBS 100218.</title>
        <authorList>
            <consortium name="The Broad Institute Genome Sequencing Platform"/>
            <person name="Cuomo C."/>
            <person name="Gorbushina A."/>
            <person name="Noack S."/>
            <person name="Walker B."/>
            <person name="Young S.K."/>
            <person name="Zeng Q."/>
            <person name="Gargeya S."/>
            <person name="Fitzgerald M."/>
            <person name="Haas B."/>
            <person name="Abouelleil A."/>
            <person name="Alvarado L."/>
            <person name="Arachchi H.M."/>
            <person name="Berlin A.M."/>
            <person name="Chapman S.B."/>
            <person name="Goldberg J."/>
            <person name="Griggs A."/>
            <person name="Gujja S."/>
            <person name="Hansen M."/>
            <person name="Howarth C."/>
            <person name="Imamovic A."/>
            <person name="Larimer J."/>
            <person name="McCowan C."/>
            <person name="Montmayeur A."/>
            <person name="Murphy C."/>
            <person name="Neiman D."/>
            <person name="Pearson M."/>
            <person name="Priest M."/>
            <person name="Roberts A."/>
            <person name="Saif S."/>
            <person name="Shea T."/>
            <person name="Sisk P."/>
            <person name="Sykes S."/>
            <person name="Wortman J."/>
            <person name="Nusbaum C."/>
            <person name="Birren B."/>
        </authorList>
    </citation>
    <scope>NUCLEOTIDE SEQUENCE [LARGE SCALE GENOMIC DNA]</scope>
    <source>
        <strain evidence="4">CBS 100218</strain>
    </source>
</reference>
<dbReference type="PANTHER" id="PTHR38644:SF1">
    <property type="entry name" value="EXPRESSED PROTEIN"/>
    <property type="match status" value="1"/>
</dbReference>
<dbReference type="Pfam" id="PF23868">
    <property type="entry name" value="Mmc1_C"/>
    <property type="match status" value="1"/>
</dbReference>
<evidence type="ECO:0000256" key="1">
    <source>
        <dbReference type="SAM" id="Phobius"/>
    </source>
</evidence>
<dbReference type="InterPro" id="IPR056196">
    <property type="entry name" value="Mmc1_C"/>
</dbReference>
<dbReference type="GeneID" id="19899630"/>
<dbReference type="STRING" id="1168221.R7YMI3"/>
<feature type="domain" description="Mmc1 C-terminal" evidence="2">
    <location>
        <begin position="395"/>
        <end position="620"/>
    </location>
</feature>
<evidence type="ECO:0000313" key="3">
    <source>
        <dbReference type="EMBL" id="EON63092.1"/>
    </source>
</evidence>
<name>R7YMI3_CONA1</name>
<gene>
    <name evidence="3" type="ORF">W97_02319</name>
</gene>
<dbReference type="EMBL" id="JH767561">
    <property type="protein sequence ID" value="EON63092.1"/>
    <property type="molecule type" value="Genomic_DNA"/>
</dbReference>
<dbReference type="Proteomes" id="UP000016924">
    <property type="component" value="Unassembled WGS sequence"/>
</dbReference>
<protein>
    <recommendedName>
        <fullName evidence="2">Mmc1 C-terminal domain-containing protein</fullName>
    </recommendedName>
</protein>
<dbReference type="OrthoDB" id="5319015at2759"/>
<dbReference type="OMA" id="WAERAHT"/>
<sequence>MPPRLPSAAPLSRLAPKKPLDLFFCPACSIWRLSYPTRPAPAKPLRIPELRRLSPRARRKASSLASSTAINAPVEVLPRYREVYSALERLKTDAGSYVNLSRIQLALRGLEGHDAVVRVAVLSLGEQKAARKLVRLLLADPLGEKERWEQLLEESGVEDERGLLVRYGEEGEPQSQNLLLRTLSVPSRVLRRNNLEILISTLNLNVAGPGRPPNIDRPKDAILVPTLQTPTSFSGRMTPVTHPVHRALLLGSGLQDAVEYGRYTAGEVDSDTDADTVKLAISMPAPETEPHQSASDSFAIVDPQLASKSLDTFRTSIAESVAYEHGWFRSGMPAISEWLEQDAKTPEGAMKPAVKSLIVSLLDDAEANLMAEDAQRLAELVGSSVPEHSKQAILDSLKIWAENAHTELRDQLDIAFAGKHWRKITWWKLFWRVDDVAMIMTDVLERRWLQGAERGIIYVAGRLDEATSPRSAPAFSTPAAAPHAEQPEVQQARFGMLPPPPTAAELAAEDQKLEDDIDAPTMIPHPNPWPQYIPLARATLSATSVPTLQALAQKLVLQTLSTVSLTSALSALMFVSISTTSAFEAGGIAALGLVWSLRRMQRRWEDARNGWEEEVREEGRRTLKSTEERMRGRVEEVGRVVGDVEGAEERRAARGAVERVRDALERTGS</sequence>
<accession>R7YMI3</accession>
<dbReference type="HOGENOM" id="CLU_023613_1_0_1"/>
<keyword evidence="1" id="KW-1133">Transmembrane helix</keyword>
<dbReference type="AlphaFoldDB" id="R7YMI3"/>
<dbReference type="PANTHER" id="PTHR38644">
    <property type="entry name" value="EXPRESSED PROTEIN"/>
    <property type="match status" value="1"/>
</dbReference>
<proteinExistence type="predicted"/>
<evidence type="ECO:0000259" key="2">
    <source>
        <dbReference type="Pfam" id="PF23868"/>
    </source>
</evidence>
<dbReference type="eggNOG" id="ENOG502RY8K">
    <property type="taxonomic scope" value="Eukaryota"/>
</dbReference>